<keyword evidence="2" id="KW-1185">Reference proteome</keyword>
<sequence>MAKCPEPSLVMRLADKGRTWAVGPILLSLGMVQTPSGPCLLKFQTPRHGKVSTHYTNSFQRHLLHAVLEISQACHI</sequence>
<protein>
    <submittedName>
        <fullName evidence="1">Uncharacterized protein</fullName>
    </submittedName>
</protein>
<gene>
    <name evidence="1" type="ORF">ATANTOWER_010173</name>
</gene>
<evidence type="ECO:0000313" key="1">
    <source>
        <dbReference type="EMBL" id="MED6236502.1"/>
    </source>
</evidence>
<accession>A0ABU7AER6</accession>
<dbReference type="EMBL" id="JAHUTI010012107">
    <property type="protein sequence ID" value="MED6236502.1"/>
    <property type="molecule type" value="Genomic_DNA"/>
</dbReference>
<reference evidence="1 2" key="1">
    <citation type="submission" date="2021-07" db="EMBL/GenBank/DDBJ databases">
        <authorList>
            <person name="Palmer J.M."/>
        </authorList>
    </citation>
    <scope>NUCLEOTIDE SEQUENCE [LARGE SCALE GENOMIC DNA]</scope>
    <source>
        <strain evidence="1 2">AT_MEX2019</strain>
        <tissue evidence="1">Muscle</tissue>
    </source>
</reference>
<evidence type="ECO:0000313" key="2">
    <source>
        <dbReference type="Proteomes" id="UP001345963"/>
    </source>
</evidence>
<proteinExistence type="predicted"/>
<dbReference type="Proteomes" id="UP001345963">
    <property type="component" value="Unassembled WGS sequence"/>
</dbReference>
<name>A0ABU7AER6_9TELE</name>
<organism evidence="1 2">
    <name type="scientific">Ataeniobius toweri</name>
    <dbReference type="NCBI Taxonomy" id="208326"/>
    <lineage>
        <taxon>Eukaryota</taxon>
        <taxon>Metazoa</taxon>
        <taxon>Chordata</taxon>
        <taxon>Craniata</taxon>
        <taxon>Vertebrata</taxon>
        <taxon>Euteleostomi</taxon>
        <taxon>Actinopterygii</taxon>
        <taxon>Neopterygii</taxon>
        <taxon>Teleostei</taxon>
        <taxon>Neoteleostei</taxon>
        <taxon>Acanthomorphata</taxon>
        <taxon>Ovalentaria</taxon>
        <taxon>Atherinomorphae</taxon>
        <taxon>Cyprinodontiformes</taxon>
        <taxon>Goodeidae</taxon>
        <taxon>Ataeniobius</taxon>
    </lineage>
</organism>
<comment type="caution">
    <text evidence="1">The sequence shown here is derived from an EMBL/GenBank/DDBJ whole genome shotgun (WGS) entry which is preliminary data.</text>
</comment>